<keyword evidence="3" id="KW-0540">Nuclease</keyword>
<evidence type="ECO:0000259" key="10">
    <source>
        <dbReference type="PROSITE" id="PS50967"/>
    </source>
</evidence>
<dbReference type="InterPro" id="IPR045092">
    <property type="entry name" value="Rrp6-like"/>
</dbReference>
<feature type="compositionally biased region" description="Low complexity" evidence="9">
    <location>
        <begin position="824"/>
        <end position="841"/>
    </location>
</feature>
<dbReference type="GO" id="GO:0071051">
    <property type="term" value="P:poly(A)-dependent snoRNA 3'-end processing"/>
    <property type="evidence" value="ECO:0007669"/>
    <property type="project" value="TreeGrafter"/>
</dbReference>
<dbReference type="GO" id="GO:0071035">
    <property type="term" value="P:nuclear polyadenylation-dependent rRNA catabolic process"/>
    <property type="evidence" value="ECO:0007669"/>
    <property type="project" value="TreeGrafter"/>
</dbReference>
<feature type="compositionally biased region" description="Basic residues" evidence="9">
    <location>
        <begin position="842"/>
        <end position="854"/>
    </location>
</feature>
<evidence type="ECO:0000256" key="6">
    <source>
        <dbReference type="ARBA" id="ARBA00022839"/>
    </source>
</evidence>
<dbReference type="SUPFAM" id="SSF53098">
    <property type="entry name" value="Ribonuclease H-like"/>
    <property type="match status" value="1"/>
</dbReference>
<dbReference type="GO" id="GO:0071039">
    <property type="term" value="P:nuclear polyadenylation-dependent CUT catabolic process"/>
    <property type="evidence" value="ECO:0007669"/>
    <property type="project" value="TreeGrafter"/>
</dbReference>
<dbReference type="GO" id="GO:0071044">
    <property type="term" value="P:histone mRNA catabolic process"/>
    <property type="evidence" value="ECO:0007669"/>
    <property type="project" value="TreeGrafter"/>
</dbReference>
<sequence length="854" mass="97129">MSHQPDYADSVASSASSSSSSTSLNKPSKDSIEPLISQVFGHLKSAASTVNQLTSQTLSESQQSLMKESIDHIYATMNEMRQRHGAVTTSSSEQAALLARAASSFASSMGGTFSIPSSDPNSTSYEYSDIDDLEMDMENLTDKYLENVDRFLMEHQKLKGKHVSEPKFVKPQTKWKNKPNNANSVFVPKLAEKPNALVPLEEVLAMRQDFDASVESFPYTRHGFGLGGDVRRDSYPHPYLPEIQSFKFREDQLKPCSPQIIKSMEEVPCTWVDSKQKLLELVALLDSQMEFAIDLEHHSFRTYQGFCCLMQISTRTEDFLIDVVELRDDLHLLNSSFTNPNIVKVMHGADCDILWLQRDFGLYIVNMFDTGQAARVLGLSPAYAYILPHYCNINPDKKYQLADWRLRPLPSVMISYARADTHFLLYIYDRLRNDIFDQKNGKEGLISVLEKSRQICMRRYEKFVYDESSYLYLRRKFPQGITEEEDNILRELFKWRDQIARENDESVRFVLPDDTLVFVATKKPNTTNRLLSVCSPPSRLVKENCEHIVQLIQKATRGEVDPAELITETPTRDPAVAQTPGRDSPILDLSQLCQKAHWFSKPDMIQSVSFDTPDEMMIDSTPHRAPNTQSNVFVPQAIQSSFYNSSFNTVQTNTHWKQPPTPGQDLMDLYSPSAYAKPTPAANLPARHPVLPDQPQEVPEQPKFLDKHHFETPILTPPPAKNVDDRTPPEERVPKSLHEIYRLSQQNRKRNKQKKKLKQSSVTDPRPAYSAPAAKSPTETVEDPKEFMDQIGWRVKSPSQDSMQVSPANTSQQDGNHQQKHQSHSNAGGNNSNNRRANSSSHQKRNNRKKTRGR</sequence>
<feature type="compositionally biased region" description="Basic and acidic residues" evidence="9">
    <location>
        <begin position="722"/>
        <end position="741"/>
    </location>
</feature>
<feature type="domain" description="HRDC" evidence="10">
    <location>
        <begin position="482"/>
        <end position="562"/>
    </location>
</feature>
<dbReference type="CDD" id="cd06147">
    <property type="entry name" value="Rrp6p_like_exo"/>
    <property type="match status" value="1"/>
</dbReference>
<keyword evidence="2" id="KW-0698">rRNA processing</keyword>
<evidence type="ECO:0000256" key="3">
    <source>
        <dbReference type="ARBA" id="ARBA00022722"/>
    </source>
</evidence>
<keyword evidence="4" id="KW-0378">Hydrolase</keyword>
<evidence type="ECO:0000256" key="2">
    <source>
        <dbReference type="ARBA" id="ARBA00022552"/>
    </source>
</evidence>
<gene>
    <name evidence="11" type="ORF">PCOS0759_LOCUS9101</name>
</gene>
<evidence type="ECO:0000256" key="1">
    <source>
        <dbReference type="ARBA" id="ARBA00004123"/>
    </source>
</evidence>
<evidence type="ECO:0000256" key="7">
    <source>
        <dbReference type="ARBA" id="ARBA00023242"/>
    </source>
</evidence>
<keyword evidence="7" id="KW-0539">Nucleus</keyword>
<dbReference type="SUPFAM" id="SSF47819">
    <property type="entry name" value="HRDC-like"/>
    <property type="match status" value="1"/>
</dbReference>
<dbReference type="Gene3D" id="1.10.150.80">
    <property type="entry name" value="HRDC domain"/>
    <property type="match status" value="1"/>
</dbReference>
<name>A0A7S1KUD1_9EUKA</name>
<feature type="compositionally biased region" description="Polar residues" evidence="9">
    <location>
        <begin position="797"/>
        <end position="816"/>
    </location>
</feature>
<dbReference type="InterPro" id="IPR012337">
    <property type="entry name" value="RNaseH-like_sf"/>
</dbReference>
<keyword evidence="6" id="KW-0269">Exonuclease</keyword>
<dbReference type="InterPro" id="IPR044876">
    <property type="entry name" value="HRDC_dom_sf"/>
</dbReference>
<dbReference type="PANTHER" id="PTHR12124">
    <property type="entry name" value="POLYMYOSITIS/SCLERODERMA AUTOANTIGEN-RELATED"/>
    <property type="match status" value="1"/>
</dbReference>
<dbReference type="Pfam" id="PF01612">
    <property type="entry name" value="DNA_pol_A_exo1"/>
    <property type="match status" value="1"/>
</dbReference>
<feature type="region of interest" description="Disordered" evidence="9">
    <location>
        <begin position="1"/>
        <end position="30"/>
    </location>
</feature>
<dbReference type="InterPro" id="IPR010997">
    <property type="entry name" value="HRDC-like_sf"/>
</dbReference>
<comment type="similarity">
    <text evidence="8">Belongs to the exosome component 10/RRP6 family.</text>
</comment>
<dbReference type="GO" id="GO:0000176">
    <property type="term" value="C:nuclear exosome (RNase complex)"/>
    <property type="evidence" value="ECO:0007669"/>
    <property type="project" value="TreeGrafter"/>
</dbReference>
<organism evidence="11">
    <name type="scientific">Percolomonas cosmopolitus</name>
    <dbReference type="NCBI Taxonomy" id="63605"/>
    <lineage>
        <taxon>Eukaryota</taxon>
        <taxon>Discoba</taxon>
        <taxon>Heterolobosea</taxon>
        <taxon>Tetramitia</taxon>
        <taxon>Eutetramitia</taxon>
        <taxon>Percolomonadidae</taxon>
        <taxon>Percolomonas</taxon>
    </lineage>
</organism>
<dbReference type="PROSITE" id="PS50967">
    <property type="entry name" value="HRDC"/>
    <property type="match status" value="1"/>
</dbReference>
<evidence type="ECO:0000256" key="8">
    <source>
        <dbReference type="ARBA" id="ARBA00043957"/>
    </source>
</evidence>
<dbReference type="GO" id="GO:0071040">
    <property type="term" value="P:nuclear polyadenylation-dependent antisense transcript catabolic process"/>
    <property type="evidence" value="ECO:0007669"/>
    <property type="project" value="TreeGrafter"/>
</dbReference>
<dbReference type="GO" id="GO:0071037">
    <property type="term" value="P:nuclear polyadenylation-dependent snRNA catabolic process"/>
    <property type="evidence" value="ECO:0007669"/>
    <property type="project" value="TreeGrafter"/>
</dbReference>
<dbReference type="SMART" id="SM00474">
    <property type="entry name" value="35EXOc"/>
    <property type="match status" value="1"/>
</dbReference>
<dbReference type="InterPro" id="IPR002121">
    <property type="entry name" value="HRDC_dom"/>
</dbReference>
<protein>
    <recommendedName>
        <fullName evidence="10">HRDC domain-containing protein</fullName>
    </recommendedName>
</protein>
<reference evidence="11" key="1">
    <citation type="submission" date="2021-01" db="EMBL/GenBank/DDBJ databases">
        <authorList>
            <person name="Corre E."/>
            <person name="Pelletier E."/>
            <person name="Niang G."/>
            <person name="Scheremetjew M."/>
            <person name="Finn R."/>
            <person name="Kale V."/>
            <person name="Holt S."/>
            <person name="Cochrane G."/>
            <person name="Meng A."/>
            <person name="Brown T."/>
            <person name="Cohen L."/>
        </authorList>
    </citation>
    <scope>NUCLEOTIDE SEQUENCE</scope>
    <source>
        <strain evidence="11">WS</strain>
    </source>
</reference>
<evidence type="ECO:0000256" key="4">
    <source>
        <dbReference type="ARBA" id="ARBA00022801"/>
    </source>
</evidence>
<dbReference type="InterPro" id="IPR036397">
    <property type="entry name" value="RNaseH_sf"/>
</dbReference>
<dbReference type="InterPro" id="IPR002562">
    <property type="entry name" value="3'-5'_exonuclease_dom"/>
</dbReference>
<dbReference type="PANTHER" id="PTHR12124:SF47">
    <property type="entry name" value="EXOSOME COMPONENT 10"/>
    <property type="match status" value="1"/>
</dbReference>
<feature type="region of interest" description="Disordered" evidence="9">
    <location>
        <begin position="679"/>
        <end position="854"/>
    </location>
</feature>
<dbReference type="SMART" id="SM00341">
    <property type="entry name" value="HRDC"/>
    <property type="match status" value="1"/>
</dbReference>
<dbReference type="GO" id="GO:0000166">
    <property type="term" value="F:nucleotide binding"/>
    <property type="evidence" value="ECO:0007669"/>
    <property type="project" value="InterPro"/>
</dbReference>
<feature type="compositionally biased region" description="Low complexity" evidence="9">
    <location>
        <begin position="10"/>
        <end position="23"/>
    </location>
</feature>
<evidence type="ECO:0000313" key="11">
    <source>
        <dbReference type="EMBL" id="CAD9085847.1"/>
    </source>
</evidence>
<evidence type="ECO:0000256" key="9">
    <source>
        <dbReference type="SAM" id="MobiDB-lite"/>
    </source>
</evidence>
<dbReference type="FunFam" id="1.10.150.80:FF:000001">
    <property type="entry name" value="Putative exosome component 10"/>
    <property type="match status" value="1"/>
</dbReference>
<dbReference type="GO" id="GO:0000175">
    <property type="term" value="F:3'-5'-RNA exonuclease activity"/>
    <property type="evidence" value="ECO:0007669"/>
    <property type="project" value="InterPro"/>
</dbReference>
<dbReference type="EMBL" id="HBGD01011046">
    <property type="protein sequence ID" value="CAD9085847.1"/>
    <property type="molecule type" value="Transcribed_RNA"/>
</dbReference>
<keyword evidence="5" id="KW-0271">Exosome</keyword>
<dbReference type="InterPro" id="IPR049559">
    <property type="entry name" value="Rrp6p-like_exo"/>
</dbReference>
<feature type="compositionally biased region" description="Basic residues" evidence="9">
    <location>
        <begin position="747"/>
        <end position="758"/>
    </location>
</feature>
<dbReference type="GO" id="GO:0071036">
    <property type="term" value="P:nuclear polyadenylation-dependent snoRNA catabolic process"/>
    <property type="evidence" value="ECO:0007669"/>
    <property type="project" value="TreeGrafter"/>
</dbReference>
<comment type="subcellular location">
    <subcellularLocation>
        <location evidence="1">Nucleus</location>
    </subcellularLocation>
</comment>
<dbReference type="GO" id="GO:0005730">
    <property type="term" value="C:nucleolus"/>
    <property type="evidence" value="ECO:0007669"/>
    <property type="project" value="TreeGrafter"/>
</dbReference>
<proteinExistence type="inferred from homology"/>
<dbReference type="Pfam" id="PF00570">
    <property type="entry name" value="HRDC"/>
    <property type="match status" value="1"/>
</dbReference>
<dbReference type="GO" id="GO:0000467">
    <property type="term" value="P:exonucleolytic trimming to generate mature 3'-end of 5.8S rRNA from tricistronic rRNA transcript (SSU-rRNA, 5.8S rRNA, LSU-rRNA)"/>
    <property type="evidence" value="ECO:0007669"/>
    <property type="project" value="InterPro"/>
</dbReference>
<dbReference type="GO" id="GO:0003727">
    <property type="term" value="F:single-stranded RNA binding"/>
    <property type="evidence" value="ECO:0007669"/>
    <property type="project" value="TreeGrafter"/>
</dbReference>
<accession>A0A7S1KUD1</accession>
<dbReference type="Gene3D" id="3.30.420.10">
    <property type="entry name" value="Ribonuclease H-like superfamily/Ribonuclease H"/>
    <property type="match status" value="1"/>
</dbReference>
<evidence type="ECO:0000256" key="5">
    <source>
        <dbReference type="ARBA" id="ARBA00022835"/>
    </source>
</evidence>
<dbReference type="AlphaFoldDB" id="A0A7S1KUD1"/>
<dbReference type="FunFam" id="3.30.420.10:FF:000059">
    <property type="entry name" value="Exosome complex exonuclease Rrp6"/>
    <property type="match status" value="1"/>
</dbReference>
<dbReference type="GO" id="GO:0071038">
    <property type="term" value="P:TRAMP-dependent tRNA surveillance pathway"/>
    <property type="evidence" value="ECO:0007669"/>
    <property type="project" value="TreeGrafter"/>
</dbReference>